<dbReference type="PANTHER" id="PTHR13696:SF99">
    <property type="entry name" value="COBYRINIC ACID AC-DIAMIDE SYNTHASE"/>
    <property type="match status" value="1"/>
</dbReference>
<reference evidence="1" key="4">
    <citation type="submission" date="2024-05" db="EMBL/GenBank/DDBJ databases">
        <authorList>
            <person name="Sun Q."/>
            <person name="Zhou Y."/>
        </authorList>
    </citation>
    <scope>NUCLEOTIDE SEQUENCE</scope>
    <source>
        <strain evidence="1">CGMCC 1.11013</strain>
    </source>
</reference>
<evidence type="ECO:0000313" key="4">
    <source>
        <dbReference type="Proteomes" id="UP000597138"/>
    </source>
</evidence>
<accession>A0A069NK49</accession>
<evidence type="ECO:0000313" key="2">
    <source>
        <dbReference type="EMBL" id="KDR28577.1"/>
    </source>
</evidence>
<dbReference type="PANTHER" id="PTHR13696">
    <property type="entry name" value="P-LOOP CONTAINING NUCLEOSIDE TRIPHOSPHATE HYDROLASE"/>
    <property type="match status" value="1"/>
</dbReference>
<dbReference type="InterPro" id="IPR017746">
    <property type="entry name" value="Cellulose_synthase_operon_BcsQ"/>
</dbReference>
<keyword evidence="4" id="KW-1185">Reference proteome</keyword>
<organism evidence="2 3">
    <name type="scientific">Caballeronia grimmiae</name>
    <dbReference type="NCBI Taxonomy" id="1071679"/>
    <lineage>
        <taxon>Bacteria</taxon>
        <taxon>Pseudomonadati</taxon>
        <taxon>Pseudomonadota</taxon>
        <taxon>Betaproteobacteria</taxon>
        <taxon>Burkholderiales</taxon>
        <taxon>Burkholderiaceae</taxon>
        <taxon>Caballeronia</taxon>
    </lineage>
</organism>
<reference evidence="2 3" key="2">
    <citation type="submission" date="2014-03" db="EMBL/GenBank/DDBJ databases">
        <title>Draft Genome Sequences of Four Burkholderia Strains.</title>
        <authorList>
            <person name="Liu X.Y."/>
            <person name="Li C.X."/>
            <person name="Xu J.H."/>
        </authorList>
    </citation>
    <scope>NUCLEOTIDE SEQUENCE [LARGE SCALE GENOMIC DNA]</scope>
    <source>
        <strain evidence="2 3">R27</strain>
    </source>
</reference>
<dbReference type="STRING" id="1071679.BG57_19415"/>
<dbReference type="EMBL" id="JFHE01000035">
    <property type="protein sequence ID" value="KDR28577.1"/>
    <property type="molecule type" value="Genomic_DNA"/>
</dbReference>
<dbReference type="Pfam" id="PF06564">
    <property type="entry name" value="CBP_BcsQ"/>
    <property type="match status" value="1"/>
</dbReference>
<evidence type="ECO:0000313" key="1">
    <source>
        <dbReference type="EMBL" id="GGD80297.1"/>
    </source>
</evidence>
<gene>
    <name evidence="2" type="ORF">BG57_19415</name>
    <name evidence="1" type="ORF">GCM10010985_38520</name>
</gene>
<evidence type="ECO:0000313" key="3">
    <source>
        <dbReference type="Proteomes" id="UP000027439"/>
    </source>
</evidence>
<reference evidence="4" key="3">
    <citation type="journal article" date="2019" name="Int. J. Syst. Evol. Microbiol.">
        <title>The Global Catalogue of Microorganisms (GCM) 10K type strain sequencing project: providing services to taxonomists for standard genome sequencing and annotation.</title>
        <authorList>
            <consortium name="The Broad Institute Genomics Platform"/>
            <consortium name="The Broad Institute Genome Sequencing Center for Infectious Disease"/>
            <person name="Wu L."/>
            <person name="Ma J."/>
        </authorList>
    </citation>
    <scope>NUCLEOTIDE SEQUENCE [LARGE SCALE GENOMIC DNA]</scope>
    <source>
        <strain evidence="4">CGMCC 1.11013</strain>
    </source>
</reference>
<dbReference type="Gene3D" id="3.40.50.300">
    <property type="entry name" value="P-loop containing nucleotide triphosphate hydrolases"/>
    <property type="match status" value="1"/>
</dbReference>
<dbReference type="EMBL" id="BMEG01000006">
    <property type="protein sequence ID" value="GGD80297.1"/>
    <property type="molecule type" value="Genomic_DNA"/>
</dbReference>
<sequence length="254" mass="26805">MTVIAVVSTAGGAGRTTICSALAVLLARRARQVFAIELDAQNILGAYLGLETLAPRGLVHALLDSSADWHAESFRNDDGVMFVPYGALDAEQIGASEAAFAAFPGWLAGALGDIDQRPDAAVLIDAARYPSQQAEQAIRAADLVLCVTTPEPAGCVSLAASIGPMRRGGAAFFIVVNQLHPTHEMHRDALALLRARVGDGVILPQRLHRDAALPDAFARGAWVFDAAPHAQISHDLHGLARWLDGWLSAHAETG</sequence>
<dbReference type="NCBIfam" id="TIGR03371">
    <property type="entry name" value="cellulose_yhjQ"/>
    <property type="match status" value="1"/>
</dbReference>
<dbReference type="OrthoDB" id="5288747at2"/>
<proteinExistence type="predicted"/>
<dbReference type="SUPFAM" id="SSF52540">
    <property type="entry name" value="P-loop containing nucleoside triphosphate hydrolases"/>
    <property type="match status" value="1"/>
</dbReference>
<dbReference type="InterPro" id="IPR027417">
    <property type="entry name" value="P-loop_NTPase"/>
</dbReference>
<dbReference type="InterPro" id="IPR050678">
    <property type="entry name" value="DNA_Partitioning_ATPase"/>
</dbReference>
<reference evidence="1" key="1">
    <citation type="journal article" date="2014" name="Int. J. Syst. Evol. Microbiol.">
        <title>Complete genome of a new Firmicutes species belonging to the dominant human colonic microbiota ('Ruminococcus bicirculans') reveals two chromosomes and a selective capacity to utilize plant glucans.</title>
        <authorList>
            <consortium name="NISC Comparative Sequencing Program"/>
            <person name="Wegmann U."/>
            <person name="Louis P."/>
            <person name="Goesmann A."/>
            <person name="Henrissat B."/>
            <person name="Duncan S.H."/>
            <person name="Flint H.J."/>
        </authorList>
    </citation>
    <scope>NUCLEOTIDE SEQUENCE</scope>
    <source>
        <strain evidence="1">CGMCC 1.11013</strain>
    </source>
</reference>
<dbReference type="AlphaFoldDB" id="A0A069NK49"/>
<comment type="caution">
    <text evidence="2">The sequence shown here is derived from an EMBL/GenBank/DDBJ whole genome shotgun (WGS) entry which is preliminary data.</text>
</comment>
<dbReference type="eggNOG" id="COG0455">
    <property type="taxonomic scope" value="Bacteria"/>
</dbReference>
<protein>
    <submittedName>
        <fullName evidence="2">Cellulose biosynthesis protein</fullName>
    </submittedName>
    <submittedName>
        <fullName evidence="1">Cellulose synthase operon protein YhjQ</fullName>
    </submittedName>
</protein>
<name>A0A069NK49_9BURK</name>
<dbReference type="Proteomes" id="UP000597138">
    <property type="component" value="Unassembled WGS sequence"/>
</dbReference>
<dbReference type="RefSeq" id="WP_035969059.1">
    <property type="nucleotide sequence ID" value="NZ_BMEG01000006.1"/>
</dbReference>
<dbReference type="Proteomes" id="UP000027439">
    <property type="component" value="Unassembled WGS sequence"/>
</dbReference>